<evidence type="ECO:0000313" key="4">
    <source>
        <dbReference type="EMBL" id="UGS36870.1"/>
    </source>
</evidence>
<dbReference type="KEGG" id="sbae:DSM104329_03281"/>
<dbReference type="RefSeq" id="WP_259310934.1">
    <property type="nucleotide sequence ID" value="NZ_CP087164.1"/>
</dbReference>
<dbReference type="InterPro" id="IPR035986">
    <property type="entry name" value="PKD_dom_sf"/>
</dbReference>
<feature type="compositionally biased region" description="Pro residues" evidence="1">
    <location>
        <begin position="41"/>
        <end position="52"/>
    </location>
</feature>
<keyword evidence="5" id="KW-1185">Reference proteome</keyword>
<dbReference type="PANTHER" id="PTHR46182">
    <property type="entry name" value="FI19480P1"/>
    <property type="match status" value="1"/>
</dbReference>
<dbReference type="AlphaFoldDB" id="A0A9E7C0X0"/>
<reference evidence="4" key="1">
    <citation type="journal article" date="2022" name="Int. J. Syst. Evol. Microbiol.">
        <title>Pseudomonas aegrilactucae sp. nov. and Pseudomonas morbosilactucae sp. nov., pathogens causing bacterial rot of lettuce in Japan.</title>
        <authorList>
            <person name="Sawada H."/>
            <person name="Fujikawa T."/>
            <person name="Satou M."/>
        </authorList>
    </citation>
    <scope>NUCLEOTIDE SEQUENCE</scope>
    <source>
        <strain evidence="4">0166_1</strain>
    </source>
</reference>
<dbReference type="Proteomes" id="UP001162834">
    <property type="component" value="Chromosome"/>
</dbReference>
<dbReference type="PROSITE" id="PS50093">
    <property type="entry name" value="PKD"/>
    <property type="match status" value="2"/>
</dbReference>
<evidence type="ECO:0000313" key="5">
    <source>
        <dbReference type="Proteomes" id="UP001162834"/>
    </source>
</evidence>
<proteinExistence type="predicted"/>
<evidence type="ECO:0000256" key="1">
    <source>
        <dbReference type="SAM" id="MobiDB-lite"/>
    </source>
</evidence>
<feature type="domain" description="PKD" evidence="3">
    <location>
        <begin position="247"/>
        <end position="332"/>
    </location>
</feature>
<sequence length="452" mass="45939">MSIRTHRFSRRAPLGVLLAGGALLAAASPATAIPVGGGGGTPPPPPNQPPVPRFSISPNPALLNSLRVLDPVGGIGPVKALQLGPLVSFDASASTDDDGIADYAWDLDGNGTYETHGAAPTTSRRYGTAGTTTIKLRVTDTGGAKRIASHQLLVHRPPVARLAATPGTALLGQSVALSAAGSTDDNGIAKYEFDLDGDGTFETANGTTPTASASFTTLGTRTLKVKVTDIYGASSTASAGVVVHRAPTAAFAFAPAAPVAGAPVQFDGSGSGDDGAIADYAWDLDGDGTFETDTLASPRAGKVYATPGTVQVRLRVTDDHGVQDVVTHAVTVDPAPAVLAIDAKAPRMRIVKRSVHMSRGGQVKLRVACPKSESTCAGQVTLRARHGARTSSLGSKAFALKGGASKSLTFRLGRVDRRTVNKAGKLRATALSVAADAAGNVGSSSATVTIKR</sequence>
<dbReference type="InterPro" id="IPR013783">
    <property type="entry name" value="Ig-like_fold"/>
</dbReference>
<gene>
    <name evidence="4" type="ORF">DSM104329_03281</name>
</gene>
<dbReference type="InterPro" id="IPR029865">
    <property type="entry name" value="KIAA0319-like"/>
</dbReference>
<name>A0A9E7C0X0_9ACTN</name>
<dbReference type="SMART" id="SM00089">
    <property type="entry name" value="PKD"/>
    <property type="match status" value="3"/>
</dbReference>
<dbReference type="Pfam" id="PF18911">
    <property type="entry name" value="PKD_4"/>
    <property type="match status" value="3"/>
</dbReference>
<dbReference type="GO" id="GO:0005975">
    <property type="term" value="P:carbohydrate metabolic process"/>
    <property type="evidence" value="ECO:0007669"/>
    <property type="project" value="UniProtKB-ARBA"/>
</dbReference>
<feature type="region of interest" description="Disordered" evidence="1">
    <location>
        <begin position="34"/>
        <end position="55"/>
    </location>
</feature>
<dbReference type="EMBL" id="CP087164">
    <property type="protein sequence ID" value="UGS36870.1"/>
    <property type="molecule type" value="Genomic_DNA"/>
</dbReference>
<feature type="domain" description="PKD" evidence="3">
    <location>
        <begin position="70"/>
        <end position="154"/>
    </location>
</feature>
<evidence type="ECO:0000256" key="2">
    <source>
        <dbReference type="SAM" id="SignalP"/>
    </source>
</evidence>
<dbReference type="CDD" id="cd00146">
    <property type="entry name" value="PKD"/>
    <property type="match status" value="3"/>
</dbReference>
<dbReference type="PANTHER" id="PTHR46182:SF2">
    <property type="entry name" value="FI19480P1"/>
    <property type="match status" value="1"/>
</dbReference>
<dbReference type="InterPro" id="IPR006311">
    <property type="entry name" value="TAT_signal"/>
</dbReference>
<accession>A0A9E7C0X0</accession>
<dbReference type="PROSITE" id="PS51318">
    <property type="entry name" value="TAT"/>
    <property type="match status" value="1"/>
</dbReference>
<organism evidence="4 5">
    <name type="scientific">Capillimicrobium parvum</name>
    <dbReference type="NCBI Taxonomy" id="2884022"/>
    <lineage>
        <taxon>Bacteria</taxon>
        <taxon>Bacillati</taxon>
        <taxon>Actinomycetota</taxon>
        <taxon>Thermoleophilia</taxon>
        <taxon>Solirubrobacterales</taxon>
        <taxon>Capillimicrobiaceae</taxon>
        <taxon>Capillimicrobium</taxon>
    </lineage>
</organism>
<dbReference type="SUPFAM" id="SSF49299">
    <property type="entry name" value="PKD domain"/>
    <property type="match status" value="2"/>
</dbReference>
<dbReference type="GO" id="GO:0031410">
    <property type="term" value="C:cytoplasmic vesicle"/>
    <property type="evidence" value="ECO:0007669"/>
    <property type="project" value="TreeGrafter"/>
</dbReference>
<dbReference type="Gene3D" id="2.60.40.10">
    <property type="entry name" value="Immunoglobulins"/>
    <property type="match status" value="3"/>
</dbReference>
<feature type="signal peptide" evidence="2">
    <location>
        <begin position="1"/>
        <end position="32"/>
    </location>
</feature>
<dbReference type="InterPro" id="IPR022409">
    <property type="entry name" value="PKD/Chitinase_dom"/>
</dbReference>
<keyword evidence="2" id="KW-0732">Signal</keyword>
<dbReference type="InterPro" id="IPR000601">
    <property type="entry name" value="PKD_dom"/>
</dbReference>
<dbReference type="GO" id="GO:0016020">
    <property type="term" value="C:membrane"/>
    <property type="evidence" value="ECO:0007669"/>
    <property type="project" value="TreeGrafter"/>
</dbReference>
<protein>
    <recommendedName>
        <fullName evidence="3">PKD domain-containing protein</fullName>
    </recommendedName>
</protein>
<feature type="chain" id="PRO_5039286291" description="PKD domain-containing protein" evidence="2">
    <location>
        <begin position="33"/>
        <end position="452"/>
    </location>
</feature>
<evidence type="ECO:0000259" key="3">
    <source>
        <dbReference type="PROSITE" id="PS50093"/>
    </source>
</evidence>